<dbReference type="EMBL" id="CAJJDO010000074">
    <property type="protein sequence ID" value="CAD8180694.1"/>
    <property type="molecule type" value="Genomic_DNA"/>
</dbReference>
<gene>
    <name evidence="2" type="ORF">PPENT_87.1.T0740253</name>
</gene>
<feature type="transmembrane region" description="Helical" evidence="1">
    <location>
        <begin position="278"/>
        <end position="299"/>
    </location>
</feature>
<comment type="caution">
    <text evidence="2">The sequence shown here is derived from an EMBL/GenBank/DDBJ whole genome shotgun (WGS) entry which is preliminary data.</text>
</comment>
<protein>
    <recommendedName>
        <fullName evidence="4">Transmembrane protein</fullName>
    </recommendedName>
</protein>
<keyword evidence="3" id="KW-1185">Reference proteome</keyword>
<sequence>MNIILDRQASLCYFPNSSDVDHIDKAHQFDQKDFTKDLCNLTNFGYFIPKTDYTSTLVTEYFVQLKSYNYADQNFTECLKSTSYNLTLTSICQNDAAQYTLILYFFQYWLSIYFDSYGSTIIRSLLQIPQKFTNIKKISNTATLKFILGSKDTYDQGLYLLNPLNKTMQLHNDNLNFQDFSVALFNSSLDMNQQNLVLILYFYEFDVLYNYLTFNKSLGNTQQLSWDHQICAQILILKIIDKQIYILSLVLKVQDHYQCIGFLKTTYYYQIQKPLSKFMQVMILCKFQVLYILMAFYFNNLNTKIPILQVFTTLLIYLLTIWKSLF</sequence>
<evidence type="ECO:0000256" key="1">
    <source>
        <dbReference type="SAM" id="Phobius"/>
    </source>
</evidence>
<dbReference type="Proteomes" id="UP000689195">
    <property type="component" value="Unassembled WGS sequence"/>
</dbReference>
<dbReference type="AlphaFoldDB" id="A0A8S1VSR7"/>
<evidence type="ECO:0000313" key="2">
    <source>
        <dbReference type="EMBL" id="CAD8180694.1"/>
    </source>
</evidence>
<feature type="transmembrane region" description="Helical" evidence="1">
    <location>
        <begin position="305"/>
        <end position="322"/>
    </location>
</feature>
<reference evidence="2" key="1">
    <citation type="submission" date="2021-01" db="EMBL/GenBank/DDBJ databases">
        <authorList>
            <consortium name="Genoscope - CEA"/>
            <person name="William W."/>
        </authorList>
    </citation>
    <scope>NUCLEOTIDE SEQUENCE</scope>
</reference>
<keyword evidence="1" id="KW-1133">Transmembrane helix</keyword>
<accession>A0A8S1VSR7</accession>
<name>A0A8S1VSR7_9CILI</name>
<organism evidence="2 3">
    <name type="scientific">Paramecium pentaurelia</name>
    <dbReference type="NCBI Taxonomy" id="43138"/>
    <lineage>
        <taxon>Eukaryota</taxon>
        <taxon>Sar</taxon>
        <taxon>Alveolata</taxon>
        <taxon>Ciliophora</taxon>
        <taxon>Intramacronucleata</taxon>
        <taxon>Oligohymenophorea</taxon>
        <taxon>Peniculida</taxon>
        <taxon>Parameciidae</taxon>
        <taxon>Paramecium</taxon>
    </lineage>
</organism>
<proteinExistence type="predicted"/>
<keyword evidence="1" id="KW-0812">Transmembrane</keyword>
<keyword evidence="1" id="KW-0472">Membrane</keyword>
<evidence type="ECO:0008006" key="4">
    <source>
        <dbReference type="Google" id="ProtNLM"/>
    </source>
</evidence>
<evidence type="ECO:0000313" key="3">
    <source>
        <dbReference type="Proteomes" id="UP000689195"/>
    </source>
</evidence>